<dbReference type="GO" id="GO:0006206">
    <property type="term" value="P:pyrimidine nucleobase metabolic process"/>
    <property type="evidence" value="ECO:0007669"/>
    <property type="project" value="TreeGrafter"/>
</dbReference>
<dbReference type="InterPro" id="IPR052791">
    <property type="entry name" value="SSM1_domain"/>
</dbReference>
<dbReference type="SMART" id="SM00320">
    <property type="entry name" value="WD40"/>
    <property type="match status" value="3"/>
</dbReference>
<dbReference type="Pfam" id="PF00400">
    <property type="entry name" value="WD40"/>
    <property type="match status" value="2"/>
</dbReference>
<evidence type="ECO:0000259" key="5">
    <source>
        <dbReference type="PROSITE" id="PS50181"/>
    </source>
</evidence>
<feature type="compositionally biased region" description="Acidic residues" evidence="4">
    <location>
        <begin position="1049"/>
        <end position="1060"/>
    </location>
</feature>
<dbReference type="GO" id="GO:0008252">
    <property type="term" value="F:nucleotidase activity"/>
    <property type="evidence" value="ECO:0007669"/>
    <property type="project" value="TreeGrafter"/>
</dbReference>
<feature type="compositionally biased region" description="Polar residues" evidence="4">
    <location>
        <begin position="268"/>
        <end position="277"/>
    </location>
</feature>
<dbReference type="SMART" id="SM00256">
    <property type="entry name" value="FBOX"/>
    <property type="match status" value="1"/>
</dbReference>
<sequence length="1060" mass="114349">MPPPRSSAPSETPTRYTRASTRSTAAGSSSTGIGKPRSFSTASLASNVSGVTTIVPDRRSINGSPKDPSSAARSPNATPVPPSQLPQTLARRLSSATKAPRRVSMPIPPTSFLDPSLSTSTMSSSLSKSTTTPASRLNSIPMPRKGPAAPSVAASRRSSVRSAAISLYTSESDTRVNSKMVPATPRTRAMSTPFAQANAKANAKSPAKSPVRSPGTAVVKPLPVPPEQSKATLVTPNSSPSKPQRTPSKPSPKVTPSKPVTPAKASTPGRTVKNSPSPHVRKASGSMESPSIMLTSEDEPFWEADGDDMTLEMITDVNDGEVDEDMQGALDGVHNLHMRKLLHYKRLLERAQASSAAQLHALQAEVRMLRERERQQDMGGTMLDPDDDSYCVCGGKKKKGYWSGYRGSEDDGYGGEVDLATVLRGDGGGGFNEIEVRRVVRGLSRDDRMRLIAIILDSCMPGDIRLQILLLEKYAKSTFDIIGNLAPDLALKVFKFLSVKELLAVEPVCKKWQEVVHLPALWRYHCLRITAMDPMPLKPPAKPEGWEPLYRSLHHRESNFRNGLAQSVRFLNGHTNYCTTLLLRGKRLISGSYDETIRFWDVDTGEMKKCLQVKKPVSCVDFLADEEVFVVGFHDVGRVHLFSSLTFTPLQQLAGHLNGIRAVALSSKNLVSAGADKALVCWDWRAGTKIVRFGQQTTVNIGVQIIGSAGARGEDEGERVVSVTIDGIVRVFSITHSKVLTGIFRWFAAKGTQMTCATKSVILHLQWTEEEETPNTAGLLMSPDSSRPLTPSALSPPALRTISSLSRSTSSLATPQRRGSLISARSPLGVSTSAKGRLSLNISTGPMTPISMTGSPRTGTPVQSPFSVRFGRAAVLTAPPKLVAVVDTPDVAVGAVDPRKRRVVTATRFSTRAGATRTLYMSQHRDKEEAAKEDAEDSEGSDGPKSDGPRTPSPGVDFDTDILPVTGAWGALAHSDSASALAVKGLRGHLPKKFEGLAMPEKNPMSMQLSHEEVVVGCADGTIYVMSFVGYDYQKQKERQPSGEWTSIMEEEFPPDGDDF</sequence>
<feature type="region of interest" description="Disordered" evidence="4">
    <location>
        <begin position="774"/>
        <end position="861"/>
    </location>
</feature>
<protein>
    <submittedName>
        <fullName evidence="6">Cell surface hydrophobicity-associated protein</fullName>
    </submittedName>
</protein>
<dbReference type="Gene3D" id="2.130.10.10">
    <property type="entry name" value="YVTN repeat-like/Quinoprotein amine dehydrogenase"/>
    <property type="match status" value="1"/>
</dbReference>
<dbReference type="SUPFAM" id="SSF50978">
    <property type="entry name" value="WD40 repeat-like"/>
    <property type="match status" value="1"/>
</dbReference>
<feature type="domain" description="F-box" evidence="5">
    <location>
        <begin position="479"/>
        <end position="525"/>
    </location>
</feature>
<feature type="compositionally biased region" description="Low complexity" evidence="4">
    <location>
        <begin position="116"/>
        <end position="132"/>
    </location>
</feature>
<dbReference type="PANTHER" id="PTHR47438">
    <property type="entry name" value="PHOSPHATE METABOLISM PROTEIN 8-RELATED"/>
    <property type="match status" value="1"/>
</dbReference>
<feature type="compositionally biased region" description="Low complexity" evidence="4">
    <location>
        <begin position="197"/>
        <end position="210"/>
    </location>
</feature>
<reference evidence="6" key="1">
    <citation type="submission" date="2019-10" db="EMBL/GenBank/DDBJ databases">
        <authorList>
            <person name="Nor Muhammad N."/>
        </authorList>
    </citation>
    <scope>NUCLEOTIDE SEQUENCE</scope>
</reference>
<dbReference type="PROSITE" id="PS00678">
    <property type="entry name" value="WD_REPEATS_1"/>
    <property type="match status" value="1"/>
</dbReference>
<feature type="compositionally biased region" description="Low complexity" evidence="4">
    <location>
        <begin position="246"/>
        <end position="262"/>
    </location>
</feature>
<name>A0A5K1JVQ1_9APHY</name>
<dbReference type="InterPro" id="IPR001680">
    <property type="entry name" value="WD40_rpt"/>
</dbReference>
<accession>A0A5K1JVQ1</accession>
<feature type="region of interest" description="Disordered" evidence="4">
    <location>
        <begin position="1039"/>
        <end position="1060"/>
    </location>
</feature>
<evidence type="ECO:0000256" key="1">
    <source>
        <dbReference type="ARBA" id="ARBA00022574"/>
    </source>
</evidence>
<dbReference type="PANTHER" id="PTHR47438:SF1">
    <property type="entry name" value="PHOSPHATE METABOLISM PROTEIN 8-RELATED"/>
    <property type="match status" value="1"/>
</dbReference>
<evidence type="ECO:0000256" key="2">
    <source>
        <dbReference type="ARBA" id="ARBA00022737"/>
    </source>
</evidence>
<feature type="compositionally biased region" description="Basic and acidic residues" evidence="4">
    <location>
        <begin position="923"/>
        <end position="933"/>
    </location>
</feature>
<feature type="region of interest" description="Disordered" evidence="4">
    <location>
        <begin position="915"/>
        <end position="960"/>
    </location>
</feature>
<feature type="repeat" description="WD" evidence="3">
    <location>
        <begin position="571"/>
        <end position="610"/>
    </location>
</feature>
<keyword evidence="2" id="KW-0677">Repeat</keyword>
<feature type="compositionally biased region" description="Polar residues" evidence="4">
    <location>
        <begin position="38"/>
        <end position="52"/>
    </location>
</feature>
<keyword evidence="1 3" id="KW-0853">WD repeat</keyword>
<feature type="compositionally biased region" description="Polar residues" evidence="4">
    <location>
        <begin position="829"/>
        <end position="861"/>
    </location>
</feature>
<dbReference type="InterPro" id="IPR036047">
    <property type="entry name" value="F-box-like_dom_sf"/>
</dbReference>
<dbReference type="InterPro" id="IPR015943">
    <property type="entry name" value="WD40/YVTN_repeat-like_dom_sf"/>
</dbReference>
<dbReference type="PROSITE" id="PS50082">
    <property type="entry name" value="WD_REPEATS_2"/>
    <property type="match status" value="2"/>
</dbReference>
<dbReference type="Gene3D" id="1.20.1280.50">
    <property type="match status" value="1"/>
</dbReference>
<dbReference type="GO" id="GO:0009166">
    <property type="term" value="P:nucleotide catabolic process"/>
    <property type="evidence" value="ECO:0007669"/>
    <property type="project" value="TreeGrafter"/>
</dbReference>
<dbReference type="SUPFAM" id="SSF81383">
    <property type="entry name" value="F-box domain"/>
    <property type="match status" value="1"/>
</dbReference>
<feature type="compositionally biased region" description="Polar residues" evidence="4">
    <location>
        <begin position="229"/>
        <end position="245"/>
    </location>
</feature>
<dbReference type="EMBL" id="LR725536">
    <property type="protein sequence ID" value="VWO96316.1"/>
    <property type="molecule type" value="Genomic_DNA"/>
</dbReference>
<dbReference type="PROSITE" id="PS50294">
    <property type="entry name" value="WD_REPEATS_REGION"/>
    <property type="match status" value="1"/>
</dbReference>
<gene>
    <name evidence="6" type="primary">Q7Z8E8</name>
</gene>
<dbReference type="PROSITE" id="PS50181">
    <property type="entry name" value="FBOX"/>
    <property type="match status" value="1"/>
</dbReference>
<feature type="region of interest" description="Disordered" evidence="4">
    <location>
        <begin position="1"/>
        <end position="161"/>
    </location>
</feature>
<feature type="repeat" description="WD" evidence="3">
    <location>
        <begin position="653"/>
        <end position="692"/>
    </location>
</feature>
<dbReference type="InterPro" id="IPR001810">
    <property type="entry name" value="F-box_dom"/>
</dbReference>
<evidence type="ECO:0000313" key="6">
    <source>
        <dbReference type="EMBL" id="VWO96316.1"/>
    </source>
</evidence>
<dbReference type="InterPro" id="IPR019775">
    <property type="entry name" value="WD40_repeat_CS"/>
</dbReference>
<feature type="compositionally biased region" description="Low complexity" evidence="4">
    <location>
        <begin position="785"/>
        <end position="814"/>
    </location>
</feature>
<dbReference type="Pfam" id="PF12937">
    <property type="entry name" value="F-box-like"/>
    <property type="match status" value="1"/>
</dbReference>
<dbReference type="AlphaFoldDB" id="A0A5K1JVQ1"/>
<feature type="region of interest" description="Disordered" evidence="4">
    <location>
        <begin position="195"/>
        <end position="294"/>
    </location>
</feature>
<dbReference type="InterPro" id="IPR036322">
    <property type="entry name" value="WD40_repeat_dom_sf"/>
</dbReference>
<organism evidence="6">
    <name type="scientific">Ganoderma boninense</name>
    <dbReference type="NCBI Taxonomy" id="34458"/>
    <lineage>
        <taxon>Eukaryota</taxon>
        <taxon>Fungi</taxon>
        <taxon>Dikarya</taxon>
        <taxon>Basidiomycota</taxon>
        <taxon>Agaricomycotina</taxon>
        <taxon>Agaricomycetes</taxon>
        <taxon>Polyporales</taxon>
        <taxon>Polyporaceae</taxon>
        <taxon>Ganoderma</taxon>
    </lineage>
</organism>
<evidence type="ECO:0000256" key="3">
    <source>
        <dbReference type="PROSITE-ProRule" id="PRU00221"/>
    </source>
</evidence>
<proteinExistence type="predicted"/>
<feature type="compositionally biased region" description="Low complexity" evidence="4">
    <location>
        <begin position="14"/>
        <end position="34"/>
    </location>
</feature>
<evidence type="ECO:0000256" key="4">
    <source>
        <dbReference type="SAM" id="MobiDB-lite"/>
    </source>
</evidence>
<feature type="compositionally biased region" description="Low complexity" evidence="4">
    <location>
        <begin position="147"/>
        <end position="161"/>
    </location>
</feature>